<protein>
    <submittedName>
        <fullName evidence="2">Uncharacterized protein</fullName>
    </submittedName>
</protein>
<proteinExistence type="predicted"/>
<dbReference type="PANTHER" id="PTHR46114">
    <property type="entry name" value="APPLE DOMAIN-CONTAINING PROTEIN"/>
    <property type="match status" value="1"/>
</dbReference>
<comment type="caution">
    <text evidence="2">The sequence shown here is derived from an EMBL/GenBank/DDBJ whole genome shotgun (WGS) entry which is preliminary data.</text>
</comment>
<evidence type="ECO:0000256" key="1">
    <source>
        <dbReference type="SAM" id="MobiDB-lite"/>
    </source>
</evidence>
<feature type="compositionally biased region" description="Basic and acidic residues" evidence="1">
    <location>
        <begin position="63"/>
        <end position="75"/>
    </location>
</feature>
<feature type="compositionally biased region" description="Polar residues" evidence="1">
    <location>
        <begin position="200"/>
        <end position="216"/>
    </location>
</feature>
<reference evidence="2" key="1">
    <citation type="submission" date="2020-08" db="EMBL/GenBank/DDBJ databases">
        <title>Multicomponent nature underlies the extraordinary mechanical properties of spider dragline silk.</title>
        <authorList>
            <person name="Kono N."/>
            <person name="Nakamura H."/>
            <person name="Mori M."/>
            <person name="Yoshida Y."/>
            <person name="Ohtoshi R."/>
            <person name="Malay A.D."/>
            <person name="Moran D.A.P."/>
            <person name="Tomita M."/>
            <person name="Numata K."/>
            <person name="Arakawa K."/>
        </authorList>
    </citation>
    <scope>NUCLEOTIDE SEQUENCE</scope>
</reference>
<gene>
    <name evidence="2" type="ORF">TNCV_2486341</name>
</gene>
<keyword evidence="3" id="KW-1185">Reference proteome</keyword>
<sequence>MDDPSDGTMPIQSGCSKGDLDAKSANEFGLGSNPGEGMAVCKCTLRHGATLNSRRAVSPLLRLVEREESTSKSSKDPNPSDPERNTSSENSDSDYKFSQEPQPFNQKELSDLAKKRSDDHVELVESRLSNLKELGCNMSIKIHFLLSHLERFPQNLGDFSEEQVKDSIRIFGQWNSVIRGANELDSTKDDTVRENDDETVSSPPSTVTIGAVSVST</sequence>
<dbReference type="PANTHER" id="PTHR46114:SF1">
    <property type="entry name" value="ZAD DOMAIN-CONTAINING PROTEIN"/>
    <property type="match status" value="1"/>
</dbReference>
<accession>A0A8X6VZZ1</accession>
<feature type="compositionally biased region" description="Basic and acidic residues" evidence="1">
    <location>
        <begin position="185"/>
        <end position="194"/>
    </location>
</feature>
<feature type="region of interest" description="Disordered" evidence="1">
    <location>
        <begin position="56"/>
        <end position="104"/>
    </location>
</feature>
<dbReference type="Proteomes" id="UP000887159">
    <property type="component" value="Unassembled WGS sequence"/>
</dbReference>
<dbReference type="EMBL" id="BMAU01021371">
    <property type="protein sequence ID" value="GFY25514.1"/>
    <property type="molecule type" value="Genomic_DNA"/>
</dbReference>
<name>A0A8X6VZZ1_TRICX</name>
<feature type="region of interest" description="Disordered" evidence="1">
    <location>
        <begin position="182"/>
        <end position="216"/>
    </location>
</feature>
<evidence type="ECO:0000313" key="3">
    <source>
        <dbReference type="Proteomes" id="UP000887159"/>
    </source>
</evidence>
<feature type="region of interest" description="Disordered" evidence="1">
    <location>
        <begin position="1"/>
        <end position="35"/>
    </location>
</feature>
<organism evidence="2 3">
    <name type="scientific">Trichonephila clavipes</name>
    <name type="common">Golden silk orbweaver</name>
    <name type="synonym">Nephila clavipes</name>
    <dbReference type="NCBI Taxonomy" id="2585209"/>
    <lineage>
        <taxon>Eukaryota</taxon>
        <taxon>Metazoa</taxon>
        <taxon>Ecdysozoa</taxon>
        <taxon>Arthropoda</taxon>
        <taxon>Chelicerata</taxon>
        <taxon>Arachnida</taxon>
        <taxon>Araneae</taxon>
        <taxon>Araneomorphae</taxon>
        <taxon>Entelegynae</taxon>
        <taxon>Araneoidea</taxon>
        <taxon>Nephilidae</taxon>
        <taxon>Trichonephila</taxon>
    </lineage>
</organism>
<evidence type="ECO:0000313" key="2">
    <source>
        <dbReference type="EMBL" id="GFY25514.1"/>
    </source>
</evidence>
<dbReference type="AlphaFoldDB" id="A0A8X6VZZ1"/>